<keyword evidence="1" id="KW-0238">DNA-binding</keyword>
<dbReference type="PATRIC" id="fig|157838.3.peg.257"/>
<dbReference type="PROSITE" id="PS00552">
    <property type="entry name" value="HTH_MERR_1"/>
    <property type="match status" value="1"/>
</dbReference>
<accession>A0A0Q3WUP8</accession>
<evidence type="ECO:0000256" key="2">
    <source>
        <dbReference type="SAM" id="Coils"/>
    </source>
</evidence>
<feature type="domain" description="HTH merR-type" evidence="3">
    <location>
        <begin position="5"/>
        <end position="74"/>
    </location>
</feature>
<gene>
    <name evidence="4" type="ORF">AN964_01185</name>
</gene>
<proteinExistence type="predicted"/>
<organism evidence="4 5">
    <name type="scientific">Heyndrickxia shackletonii</name>
    <dbReference type="NCBI Taxonomy" id="157838"/>
    <lineage>
        <taxon>Bacteria</taxon>
        <taxon>Bacillati</taxon>
        <taxon>Bacillota</taxon>
        <taxon>Bacilli</taxon>
        <taxon>Bacillales</taxon>
        <taxon>Bacillaceae</taxon>
        <taxon>Heyndrickxia</taxon>
    </lineage>
</organism>
<dbReference type="InterPro" id="IPR047057">
    <property type="entry name" value="MerR_fam"/>
</dbReference>
<evidence type="ECO:0000313" key="5">
    <source>
        <dbReference type="Proteomes" id="UP000051888"/>
    </source>
</evidence>
<keyword evidence="5" id="KW-1185">Reference proteome</keyword>
<dbReference type="PANTHER" id="PTHR30204:SF90">
    <property type="entry name" value="HTH-TYPE TRANSCRIPTIONAL ACTIVATOR MTA"/>
    <property type="match status" value="1"/>
</dbReference>
<dbReference type="Pfam" id="PF13411">
    <property type="entry name" value="MerR_1"/>
    <property type="match status" value="1"/>
</dbReference>
<dbReference type="PROSITE" id="PS50937">
    <property type="entry name" value="HTH_MERR_2"/>
    <property type="match status" value="1"/>
</dbReference>
<dbReference type="Gene3D" id="1.10.1660.10">
    <property type="match status" value="1"/>
</dbReference>
<name>A0A0Q3WUP8_9BACI</name>
<dbReference type="Proteomes" id="UP000051888">
    <property type="component" value="Unassembled WGS sequence"/>
</dbReference>
<dbReference type="PRINTS" id="PR00040">
    <property type="entry name" value="HTHMERR"/>
</dbReference>
<dbReference type="Pfam" id="PF07739">
    <property type="entry name" value="TipAS"/>
    <property type="match status" value="1"/>
</dbReference>
<evidence type="ECO:0000259" key="3">
    <source>
        <dbReference type="PROSITE" id="PS50937"/>
    </source>
</evidence>
<dbReference type="InterPro" id="IPR012925">
    <property type="entry name" value="TipAS_dom"/>
</dbReference>
<dbReference type="STRING" id="157838.AN964_01185"/>
<dbReference type="RefSeq" id="WP_055737973.1">
    <property type="nucleotide sequence ID" value="NZ_JAAIWL010000017.1"/>
</dbReference>
<evidence type="ECO:0000313" key="4">
    <source>
        <dbReference type="EMBL" id="KQL52292.1"/>
    </source>
</evidence>
<keyword evidence="2" id="KW-0175">Coiled coil</keyword>
<dbReference type="EMBL" id="LJJC01000004">
    <property type="protein sequence ID" value="KQL52292.1"/>
    <property type="molecule type" value="Genomic_DNA"/>
</dbReference>
<feature type="coiled-coil region" evidence="2">
    <location>
        <begin position="80"/>
        <end position="121"/>
    </location>
</feature>
<dbReference type="InterPro" id="IPR000551">
    <property type="entry name" value="MerR-type_HTH_dom"/>
</dbReference>
<dbReference type="PANTHER" id="PTHR30204">
    <property type="entry name" value="REDOX-CYCLING DRUG-SENSING TRANSCRIPTIONAL ACTIVATOR SOXR"/>
    <property type="match status" value="1"/>
</dbReference>
<protein>
    <recommendedName>
        <fullName evidence="3">HTH merR-type domain-containing protein</fullName>
    </recommendedName>
</protein>
<dbReference type="AlphaFoldDB" id="A0A0Q3WUP8"/>
<dbReference type="SUPFAM" id="SSF46955">
    <property type="entry name" value="Putative DNA-binding domain"/>
    <property type="match status" value="1"/>
</dbReference>
<reference evidence="4 5" key="1">
    <citation type="submission" date="2015-09" db="EMBL/GenBank/DDBJ databases">
        <title>Genome sequencing project for genomic taxonomy and phylogenomics of Bacillus-like bacteria.</title>
        <authorList>
            <person name="Liu B."/>
            <person name="Wang J."/>
            <person name="Zhu Y."/>
            <person name="Liu G."/>
            <person name="Chen Q."/>
            <person name="Chen Z."/>
            <person name="Lan J."/>
            <person name="Che J."/>
            <person name="Ge C."/>
            <person name="Shi H."/>
            <person name="Pan Z."/>
            <person name="Liu X."/>
        </authorList>
    </citation>
    <scope>NUCLEOTIDE SEQUENCE [LARGE SCALE GENOMIC DNA]</scope>
    <source>
        <strain evidence="4 5">LMG 18435</strain>
    </source>
</reference>
<dbReference type="SMART" id="SM00422">
    <property type="entry name" value="HTH_MERR"/>
    <property type="match status" value="1"/>
</dbReference>
<comment type="caution">
    <text evidence="4">The sequence shown here is derived from an EMBL/GenBank/DDBJ whole genome shotgun (WGS) entry which is preliminary data.</text>
</comment>
<dbReference type="CDD" id="cd04788">
    <property type="entry name" value="HTH_NolA-AlbR"/>
    <property type="match status" value="1"/>
</dbReference>
<dbReference type="GO" id="GO:0003677">
    <property type="term" value="F:DNA binding"/>
    <property type="evidence" value="ECO:0007669"/>
    <property type="project" value="UniProtKB-KW"/>
</dbReference>
<dbReference type="GO" id="GO:0003700">
    <property type="term" value="F:DNA-binding transcription factor activity"/>
    <property type="evidence" value="ECO:0007669"/>
    <property type="project" value="InterPro"/>
</dbReference>
<dbReference type="InterPro" id="IPR009061">
    <property type="entry name" value="DNA-bd_dom_put_sf"/>
</dbReference>
<evidence type="ECO:0000256" key="1">
    <source>
        <dbReference type="ARBA" id="ARBA00023125"/>
    </source>
</evidence>
<sequence length="243" mass="28667">MEKKHWKVGELAKLSGLTVRTLHHYDQIGLFSPSKHTETGHRLYSDADLERLQQILSLKQLGFGLDEIKKFITSPTFRPLEVIKIQLEKLNEDIRIQEELRRELEQLYEFLNQQRDVSVERFIKLIEVMKMTTNKYFTEEQLANLKKRSEQFGPEKIKEVQNEWSTLIERVRKLMEKNTPVESDEVQELAKRWRELTNIFSGGDPKIVEAAERFHAENPNNPIQFGIDGPLYKYIKKALEKLS</sequence>